<dbReference type="Proteomes" id="UP000002279">
    <property type="component" value="Chromosome X1"/>
</dbReference>
<dbReference type="STRING" id="9258.ENSOANP00000032862"/>
<dbReference type="CTD" id="153770"/>
<sequence length="193" mass="21084">MNILGCPFPKRAAGRPGRDSPSPLMLSLVPPEDENLGLPGQGGKIQDLGEPVVTQPSRGNSRQPLIVTLAQSGGNWNSGLFGVCGDKRVCFCGLCCLLCLECDLARHYGECLCWPLLPGSTLALRVGTRERHRIKGTLCEDWMVVHCCWPFAVCQMARELTSRAAPKLYEVCSAQSLKKSHRRSCNWATSEAL</sequence>
<accession>K7EH55</accession>
<evidence type="ECO:0000256" key="1">
    <source>
        <dbReference type="ARBA" id="ARBA00009024"/>
    </source>
</evidence>
<dbReference type="Pfam" id="PF04749">
    <property type="entry name" value="PLAC8"/>
    <property type="match status" value="1"/>
</dbReference>
<dbReference type="FunCoup" id="K7EH55">
    <property type="interactions" value="1"/>
</dbReference>
<keyword evidence="3" id="KW-1185">Reference proteome</keyword>
<evidence type="ECO:0000313" key="2">
    <source>
        <dbReference type="Ensembl" id="ENSOANP00000032862.1"/>
    </source>
</evidence>
<dbReference type="Ensembl" id="ENSOANT00000042109.2">
    <property type="protein sequence ID" value="ENSOANP00000032862.1"/>
    <property type="gene ID" value="ENSOANG00000032054.2"/>
</dbReference>
<dbReference type="InterPro" id="IPR006461">
    <property type="entry name" value="PLAC_motif_containing"/>
</dbReference>
<reference evidence="2" key="3">
    <citation type="submission" date="2025-09" db="UniProtKB">
        <authorList>
            <consortium name="Ensembl"/>
        </authorList>
    </citation>
    <scope>IDENTIFICATION</scope>
    <source>
        <strain evidence="2">Glennie</strain>
    </source>
</reference>
<dbReference type="AlphaFoldDB" id="K7EH55"/>
<dbReference type="eggNOG" id="ENOG502S2DQ">
    <property type="taxonomic scope" value="Eukaryota"/>
</dbReference>
<dbReference type="HOGENOM" id="CLU_083147_3_0_1"/>
<organism evidence="2 3">
    <name type="scientific">Ornithorhynchus anatinus</name>
    <name type="common">Duckbill platypus</name>
    <dbReference type="NCBI Taxonomy" id="9258"/>
    <lineage>
        <taxon>Eukaryota</taxon>
        <taxon>Metazoa</taxon>
        <taxon>Chordata</taxon>
        <taxon>Craniata</taxon>
        <taxon>Vertebrata</taxon>
        <taxon>Euteleostomi</taxon>
        <taxon>Mammalia</taxon>
        <taxon>Monotremata</taxon>
        <taxon>Ornithorhynchidae</taxon>
        <taxon>Ornithorhynchus</taxon>
    </lineage>
</organism>
<name>K7EH55_ORNAN</name>
<dbReference type="PANTHER" id="PTHR15907">
    <property type="entry name" value="DUF614 FAMILY PROTEIN-RELATED"/>
    <property type="match status" value="1"/>
</dbReference>
<reference evidence="2" key="2">
    <citation type="submission" date="2025-08" db="UniProtKB">
        <authorList>
            <consortium name="Ensembl"/>
        </authorList>
    </citation>
    <scope>IDENTIFICATION</scope>
    <source>
        <strain evidence="2">Glennie</strain>
    </source>
</reference>
<gene>
    <name evidence="2" type="primary">PLAC8L1</name>
</gene>
<comment type="similarity">
    <text evidence="1">Belongs to the cornifelin family.</text>
</comment>
<dbReference type="Bgee" id="ENSOANG00000032054">
    <property type="expression patterns" value="Expressed in testis"/>
</dbReference>
<dbReference type="InParanoid" id="K7EH55"/>
<dbReference type="GeneTree" id="ENSGT00940000160864"/>
<dbReference type="OrthoDB" id="1045822at2759"/>
<dbReference type="NCBIfam" id="TIGR01571">
    <property type="entry name" value="A_thal_Cys_rich"/>
    <property type="match status" value="1"/>
</dbReference>
<protein>
    <submittedName>
        <fullName evidence="2">PLAC8 like 1</fullName>
    </submittedName>
</protein>
<dbReference type="OMA" id="FCWPLLP"/>
<proteinExistence type="inferred from homology"/>
<reference evidence="2 3" key="1">
    <citation type="journal article" date="2008" name="Nature">
        <title>Genome analysis of the platypus reveals unique signatures of evolution.</title>
        <authorList>
            <person name="Warren W.C."/>
            <person name="Hillier L.W."/>
            <person name="Marshall Graves J.A."/>
            <person name="Birney E."/>
            <person name="Ponting C.P."/>
            <person name="Grutzner F."/>
            <person name="Belov K."/>
            <person name="Miller W."/>
            <person name="Clarke L."/>
            <person name="Chinwalla A.T."/>
            <person name="Yang S.P."/>
            <person name="Heger A."/>
            <person name="Locke D.P."/>
            <person name="Miethke P."/>
            <person name="Waters P.D."/>
            <person name="Veyrunes F."/>
            <person name="Fulton L."/>
            <person name="Fulton B."/>
            <person name="Graves T."/>
            <person name="Wallis J."/>
            <person name="Puente X.S."/>
            <person name="Lopez-Otin C."/>
            <person name="Ordonez G.R."/>
            <person name="Eichler E.E."/>
            <person name="Chen L."/>
            <person name="Cheng Z."/>
            <person name="Deakin J.E."/>
            <person name="Alsop A."/>
            <person name="Thompson K."/>
            <person name="Kirby P."/>
            <person name="Papenfuss A.T."/>
            <person name="Wakefield M.J."/>
            <person name="Olender T."/>
            <person name="Lancet D."/>
            <person name="Huttley G.A."/>
            <person name="Smit A.F."/>
            <person name="Pask A."/>
            <person name="Temple-Smith P."/>
            <person name="Batzer M.A."/>
            <person name="Walker J.A."/>
            <person name="Konkel M.K."/>
            <person name="Harris R.S."/>
            <person name="Whittington C.M."/>
            <person name="Wong E.S."/>
            <person name="Gemmell N.J."/>
            <person name="Buschiazzo E."/>
            <person name="Vargas Jentzsch I.M."/>
            <person name="Merkel A."/>
            <person name="Schmitz J."/>
            <person name="Zemann A."/>
            <person name="Churakov G."/>
            <person name="Kriegs J.O."/>
            <person name="Brosius J."/>
            <person name="Murchison E.P."/>
            <person name="Sachidanandam R."/>
            <person name="Smith C."/>
            <person name="Hannon G.J."/>
            <person name="Tsend-Ayush E."/>
            <person name="McMillan D."/>
            <person name="Attenborough R."/>
            <person name="Rens W."/>
            <person name="Ferguson-Smith M."/>
            <person name="Lefevre C.M."/>
            <person name="Sharp J.A."/>
            <person name="Nicholas K.R."/>
            <person name="Ray D.A."/>
            <person name="Kube M."/>
            <person name="Reinhardt R."/>
            <person name="Pringle T.H."/>
            <person name="Taylor J."/>
            <person name="Jones R.C."/>
            <person name="Nixon B."/>
            <person name="Dacheux J.L."/>
            <person name="Niwa H."/>
            <person name="Sekita Y."/>
            <person name="Huang X."/>
            <person name="Stark A."/>
            <person name="Kheradpour P."/>
            <person name="Kellis M."/>
            <person name="Flicek P."/>
            <person name="Chen Y."/>
            <person name="Webber C."/>
            <person name="Hardison R."/>
            <person name="Nelson J."/>
            <person name="Hallsworth-Pepin K."/>
            <person name="Delehaunty K."/>
            <person name="Markovic C."/>
            <person name="Minx P."/>
            <person name="Feng Y."/>
            <person name="Kremitzki C."/>
            <person name="Mitreva M."/>
            <person name="Glasscock J."/>
            <person name="Wylie T."/>
            <person name="Wohldmann P."/>
            <person name="Thiru P."/>
            <person name="Nhan M.N."/>
            <person name="Pohl C.S."/>
            <person name="Smith S.M."/>
            <person name="Hou S."/>
            <person name="Nefedov M."/>
            <person name="de Jong P.J."/>
            <person name="Renfree M.B."/>
            <person name="Mardis E.R."/>
            <person name="Wilson R.K."/>
        </authorList>
    </citation>
    <scope>NUCLEOTIDE SEQUENCE [LARGE SCALE GENOMIC DNA]</scope>
    <source>
        <strain evidence="2 3">Glennie</strain>
    </source>
</reference>
<dbReference type="RefSeq" id="XP_007664585.1">
    <property type="nucleotide sequence ID" value="XM_007666395.3"/>
</dbReference>
<dbReference type="KEGG" id="oaa:100081374"/>
<evidence type="ECO:0000313" key="3">
    <source>
        <dbReference type="Proteomes" id="UP000002279"/>
    </source>
</evidence>
<dbReference type="GeneID" id="100081374"/>